<comment type="caution">
    <text evidence="2">The sequence shown here is derived from an EMBL/GenBank/DDBJ whole genome shotgun (WGS) entry which is preliminary data.</text>
</comment>
<keyword evidence="1" id="KW-1133">Transmembrane helix</keyword>
<protein>
    <submittedName>
        <fullName evidence="2">Uncharacterized protein</fullName>
    </submittedName>
</protein>
<organism evidence="2">
    <name type="scientific">mine drainage metagenome</name>
    <dbReference type="NCBI Taxonomy" id="410659"/>
    <lineage>
        <taxon>unclassified sequences</taxon>
        <taxon>metagenomes</taxon>
        <taxon>ecological metagenomes</taxon>
    </lineage>
</organism>
<dbReference type="AlphaFoldDB" id="A0A1J5Q201"/>
<proteinExistence type="predicted"/>
<dbReference type="EMBL" id="MLJW01001545">
    <property type="protein sequence ID" value="OIQ77745.1"/>
    <property type="molecule type" value="Genomic_DNA"/>
</dbReference>
<accession>A0A1J5Q201</accession>
<reference evidence="2" key="1">
    <citation type="submission" date="2016-10" db="EMBL/GenBank/DDBJ databases">
        <title>Sequence of Gallionella enrichment culture.</title>
        <authorList>
            <person name="Poehlein A."/>
            <person name="Muehling M."/>
            <person name="Daniel R."/>
        </authorList>
    </citation>
    <scope>NUCLEOTIDE SEQUENCE</scope>
</reference>
<name>A0A1J5Q201_9ZZZZ</name>
<keyword evidence="1" id="KW-0812">Transmembrane</keyword>
<evidence type="ECO:0000256" key="1">
    <source>
        <dbReference type="SAM" id="Phobius"/>
    </source>
</evidence>
<evidence type="ECO:0000313" key="2">
    <source>
        <dbReference type="EMBL" id="OIQ77745.1"/>
    </source>
</evidence>
<feature type="transmembrane region" description="Helical" evidence="1">
    <location>
        <begin position="22"/>
        <end position="42"/>
    </location>
</feature>
<keyword evidence="1" id="KW-0472">Membrane</keyword>
<sequence>MFSPVCGKCYERKPTRLLTPIYALRTVQVVLPLLVLFALYWMMRPAR</sequence>
<gene>
    <name evidence="2" type="ORF">GALL_405560</name>
</gene>